<keyword evidence="3" id="KW-1185">Reference proteome</keyword>
<dbReference type="Pfam" id="PF00059">
    <property type="entry name" value="Lectin_C"/>
    <property type="match status" value="1"/>
</dbReference>
<dbReference type="KEGG" id="char:116218491"/>
<dbReference type="Gene3D" id="3.10.100.10">
    <property type="entry name" value="Mannose-Binding Protein A, subunit A"/>
    <property type="match status" value="1"/>
</dbReference>
<dbReference type="PROSITE" id="PS50041">
    <property type="entry name" value="C_TYPE_LECTIN_2"/>
    <property type="match status" value="1"/>
</dbReference>
<dbReference type="InterPro" id="IPR016187">
    <property type="entry name" value="CTDL_fold"/>
</dbReference>
<feature type="signal peptide" evidence="1">
    <location>
        <begin position="1"/>
        <end position="19"/>
    </location>
</feature>
<name>A0A6P8EWL1_CLUHA</name>
<dbReference type="CDD" id="cd00037">
    <property type="entry name" value="CLECT"/>
    <property type="match status" value="1"/>
</dbReference>
<evidence type="ECO:0000256" key="1">
    <source>
        <dbReference type="SAM" id="SignalP"/>
    </source>
</evidence>
<evidence type="ECO:0000313" key="4">
    <source>
        <dbReference type="RefSeq" id="XP_031416245.1"/>
    </source>
</evidence>
<organism evidence="3 4">
    <name type="scientific">Clupea harengus</name>
    <name type="common">Atlantic herring</name>
    <dbReference type="NCBI Taxonomy" id="7950"/>
    <lineage>
        <taxon>Eukaryota</taxon>
        <taxon>Metazoa</taxon>
        <taxon>Chordata</taxon>
        <taxon>Craniata</taxon>
        <taxon>Vertebrata</taxon>
        <taxon>Euteleostomi</taxon>
        <taxon>Actinopterygii</taxon>
        <taxon>Neopterygii</taxon>
        <taxon>Teleostei</taxon>
        <taxon>Clupei</taxon>
        <taxon>Clupeiformes</taxon>
        <taxon>Clupeoidei</taxon>
        <taxon>Clupeidae</taxon>
        <taxon>Clupea</taxon>
    </lineage>
</organism>
<dbReference type="Proteomes" id="UP000515152">
    <property type="component" value="Chromosome 22"/>
</dbReference>
<protein>
    <submittedName>
        <fullName evidence="4">Ladderlectin-like</fullName>
    </submittedName>
</protein>
<sequence>MKVLILAALLCMHSAVTHAATRAAPADVVETLGKENTVPEEAVEVETMVEGPLPAAEAAETGVQEDLLHVEAMEEVTEDVQALNLDVVDRMSLCSPGWFRFGSRCFMMVTSRRNWLNAERYCVSQQGSLASVQSPNEYNFLQSLARLSGEPTAWIGGFHFQGAWLWIDRAGFYYTNWQTQNSGSSYPCLYLNSNSGWSNNNCAASCAFFCARSRPSC</sequence>
<keyword evidence="1" id="KW-0732">Signal</keyword>
<feature type="domain" description="C-type lectin" evidence="2">
    <location>
        <begin position="101"/>
        <end position="211"/>
    </location>
</feature>
<proteinExistence type="predicted"/>
<dbReference type="SMART" id="SM00034">
    <property type="entry name" value="CLECT"/>
    <property type="match status" value="1"/>
</dbReference>
<feature type="chain" id="PRO_5027597614" evidence="1">
    <location>
        <begin position="20"/>
        <end position="217"/>
    </location>
</feature>
<evidence type="ECO:0000313" key="3">
    <source>
        <dbReference type="Proteomes" id="UP000515152"/>
    </source>
</evidence>
<dbReference type="SUPFAM" id="SSF56436">
    <property type="entry name" value="C-type lectin-like"/>
    <property type="match status" value="1"/>
</dbReference>
<gene>
    <name evidence="4" type="primary">LOC116218491</name>
</gene>
<reference evidence="4" key="1">
    <citation type="submission" date="2025-08" db="UniProtKB">
        <authorList>
            <consortium name="RefSeq"/>
        </authorList>
    </citation>
    <scope>IDENTIFICATION</scope>
</reference>
<dbReference type="PANTHER" id="PTHR22803">
    <property type="entry name" value="MANNOSE, PHOSPHOLIPASE, LECTIN RECEPTOR RELATED"/>
    <property type="match status" value="1"/>
</dbReference>
<accession>A0A6P8EWL1</accession>
<dbReference type="AlphaFoldDB" id="A0A6P8EWL1"/>
<dbReference type="InterPro" id="IPR016186">
    <property type="entry name" value="C-type_lectin-like/link_sf"/>
</dbReference>
<dbReference type="RefSeq" id="XP_031416245.1">
    <property type="nucleotide sequence ID" value="XM_031560385.2"/>
</dbReference>
<evidence type="ECO:0000259" key="2">
    <source>
        <dbReference type="PROSITE" id="PS50041"/>
    </source>
</evidence>
<dbReference type="InterPro" id="IPR050111">
    <property type="entry name" value="C-type_lectin/snaclec_domain"/>
</dbReference>
<dbReference type="GeneID" id="116218491"/>
<dbReference type="InterPro" id="IPR001304">
    <property type="entry name" value="C-type_lectin-like"/>
</dbReference>
<dbReference type="OrthoDB" id="441660at2759"/>